<dbReference type="AlphaFoldDB" id="A0A8R1HL27"/>
<protein>
    <submittedName>
        <fullName evidence="2">Uncharacterized protein</fullName>
    </submittedName>
</protein>
<reference evidence="2" key="2">
    <citation type="submission" date="2022-06" db="UniProtKB">
        <authorList>
            <consortium name="EnsemblMetazoa"/>
        </authorList>
    </citation>
    <scope>IDENTIFICATION</scope>
    <source>
        <strain evidence="2">DF5081</strain>
    </source>
</reference>
<dbReference type="Proteomes" id="UP000005237">
    <property type="component" value="Unassembled WGS sequence"/>
</dbReference>
<evidence type="ECO:0000256" key="1">
    <source>
        <dbReference type="SAM" id="MobiDB-lite"/>
    </source>
</evidence>
<proteinExistence type="predicted"/>
<evidence type="ECO:0000313" key="2">
    <source>
        <dbReference type="EnsemblMetazoa" id="CJA00802.1"/>
    </source>
</evidence>
<keyword evidence="3" id="KW-1185">Reference proteome</keyword>
<evidence type="ECO:0000313" key="3">
    <source>
        <dbReference type="Proteomes" id="UP000005237"/>
    </source>
</evidence>
<accession>A0A8R1HL27</accession>
<feature type="compositionally biased region" description="Basic and acidic residues" evidence="1">
    <location>
        <begin position="78"/>
        <end position="92"/>
    </location>
</feature>
<feature type="compositionally biased region" description="Low complexity" evidence="1">
    <location>
        <begin position="52"/>
        <end position="67"/>
    </location>
</feature>
<dbReference type="EnsemblMetazoa" id="CJA00802.1">
    <property type="protein sequence ID" value="CJA00802.1"/>
    <property type="gene ID" value="WBGene00120006"/>
</dbReference>
<sequence>MSTIRRHTSDQALLVTPEPPIGSRIFDPDIWPWRCTPEATTSALESSELSPATLEASDSSATSTDAENNVKKSAKSKKKEEIIEENRSDGHAPIKSAASILMHSLQKSSSMTTSLSDIDVTLFNFHSIKFAERLLNRNVSGVVIVESSHVFSKNAKI</sequence>
<reference evidence="3" key="1">
    <citation type="submission" date="2010-08" db="EMBL/GenBank/DDBJ databases">
        <authorList>
            <consortium name="Caenorhabditis japonica Sequencing Consortium"/>
            <person name="Wilson R.K."/>
        </authorList>
    </citation>
    <scope>NUCLEOTIDE SEQUENCE [LARGE SCALE GENOMIC DNA]</scope>
    <source>
        <strain evidence="3">DF5081</strain>
    </source>
</reference>
<organism evidence="2 3">
    <name type="scientific">Caenorhabditis japonica</name>
    <dbReference type="NCBI Taxonomy" id="281687"/>
    <lineage>
        <taxon>Eukaryota</taxon>
        <taxon>Metazoa</taxon>
        <taxon>Ecdysozoa</taxon>
        <taxon>Nematoda</taxon>
        <taxon>Chromadorea</taxon>
        <taxon>Rhabditida</taxon>
        <taxon>Rhabditina</taxon>
        <taxon>Rhabditomorpha</taxon>
        <taxon>Rhabditoidea</taxon>
        <taxon>Rhabditidae</taxon>
        <taxon>Peloderinae</taxon>
        <taxon>Caenorhabditis</taxon>
    </lineage>
</organism>
<feature type="region of interest" description="Disordered" evidence="1">
    <location>
        <begin position="42"/>
        <end position="94"/>
    </location>
</feature>
<feature type="region of interest" description="Disordered" evidence="1">
    <location>
        <begin position="1"/>
        <end position="22"/>
    </location>
</feature>
<name>A0A8R1HL27_CAEJA</name>